<sequence>MFNSLTYFLKSLSSIKWSTELLFVAIISALIAYFLYKKLHH</sequence>
<feature type="transmembrane region" description="Helical" evidence="1">
    <location>
        <begin position="15"/>
        <end position="36"/>
    </location>
</feature>
<dbReference type="EMBL" id="MCOL01000001">
    <property type="protein sequence ID" value="ODO62265.1"/>
    <property type="molecule type" value="Genomic_DNA"/>
</dbReference>
<proteinExistence type="predicted"/>
<organism evidence="2 3">
    <name type="scientific">Lactiplantibacillus plantarum</name>
    <name type="common">Lactobacillus plantarum</name>
    <dbReference type="NCBI Taxonomy" id="1590"/>
    <lineage>
        <taxon>Bacteria</taxon>
        <taxon>Bacillati</taxon>
        <taxon>Bacillota</taxon>
        <taxon>Bacilli</taxon>
        <taxon>Lactobacillales</taxon>
        <taxon>Lactobacillaceae</taxon>
        <taxon>Lactiplantibacillus</taxon>
    </lineage>
</organism>
<dbReference type="Proteomes" id="UP000094892">
    <property type="component" value="Unassembled WGS sequence"/>
</dbReference>
<accession>A0A1E3KTS0</accession>
<reference evidence="2 3" key="1">
    <citation type="submission" date="2016-08" db="EMBL/GenBank/DDBJ databases">
        <title>Genome sequencing of Lactobacillus plantarum JSA22, isolated from fermented soybean paste.</title>
        <authorList>
            <person name="Choi H.S."/>
        </authorList>
    </citation>
    <scope>NUCLEOTIDE SEQUENCE [LARGE SCALE GENOMIC DNA]</scope>
    <source>
        <strain evidence="2 3">JSA22</strain>
    </source>
</reference>
<keyword evidence="1" id="KW-0812">Transmembrane</keyword>
<keyword evidence="1" id="KW-1133">Transmembrane helix</keyword>
<evidence type="ECO:0000313" key="2">
    <source>
        <dbReference type="EMBL" id="ODO62265.1"/>
    </source>
</evidence>
<evidence type="ECO:0000313" key="3">
    <source>
        <dbReference type="Proteomes" id="UP000094892"/>
    </source>
</evidence>
<evidence type="ECO:0000256" key="1">
    <source>
        <dbReference type="SAM" id="Phobius"/>
    </source>
</evidence>
<comment type="caution">
    <text evidence="2">The sequence shown here is derived from an EMBL/GenBank/DDBJ whole genome shotgun (WGS) entry which is preliminary data.</text>
</comment>
<gene>
    <name evidence="2" type="ORF">LPJSA22_02274</name>
</gene>
<protein>
    <submittedName>
        <fullName evidence="2">Uncharacterized protein</fullName>
    </submittedName>
</protein>
<name>A0A1E3KTS0_LACPN</name>
<dbReference type="AlphaFoldDB" id="A0A1E3KTS0"/>
<dbReference type="PATRIC" id="fig|1590.306.peg.2278"/>
<keyword evidence="1" id="KW-0472">Membrane</keyword>